<name>A0AAN6MH03_9PEZI</name>
<dbReference type="PANTHER" id="PTHR15741:SF39">
    <property type="entry name" value="BHLH TRANSCRIPTION FACTOR (EUROFUNG)"/>
    <property type="match status" value="1"/>
</dbReference>
<keyword evidence="5" id="KW-0539">Nucleus</keyword>
<evidence type="ECO:0000256" key="5">
    <source>
        <dbReference type="ARBA" id="ARBA00023242"/>
    </source>
</evidence>
<comment type="caution">
    <text evidence="8">The sequence shown here is derived from an EMBL/GenBank/DDBJ whole genome shotgun (WGS) entry which is preliminary data.</text>
</comment>
<evidence type="ECO:0000256" key="2">
    <source>
        <dbReference type="ARBA" id="ARBA00023015"/>
    </source>
</evidence>
<dbReference type="InterPro" id="IPR011598">
    <property type="entry name" value="bHLH_dom"/>
</dbReference>
<keyword evidence="3" id="KW-0238">DNA-binding</keyword>
<keyword evidence="9" id="KW-1185">Reference proteome</keyword>
<keyword evidence="4" id="KW-0804">Transcription</keyword>
<evidence type="ECO:0000256" key="3">
    <source>
        <dbReference type="ARBA" id="ARBA00023125"/>
    </source>
</evidence>
<comment type="subcellular location">
    <subcellularLocation>
        <location evidence="1">Nucleus</location>
    </subcellularLocation>
</comment>
<evidence type="ECO:0000313" key="9">
    <source>
        <dbReference type="Proteomes" id="UP001303889"/>
    </source>
</evidence>
<evidence type="ECO:0000256" key="1">
    <source>
        <dbReference type="ARBA" id="ARBA00004123"/>
    </source>
</evidence>
<feature type="compositionally biased region" description="Polar residues" evidence="6">
    <location>
        <begin position="1"/>
        <end position="13"/>
    </location>
</feature>
<dbReference type="GO" id="GO:0005634">
    <property type="term" value="C:nucleus"/>
    <property type="evidence" value="ECO:0007669"/>
    <property type="project" value="UniProtKB-SubCell"/>
</dbReference>
<accession>A0AAN6MH03</accession>
<protein>
    <recommendedName>
        <fullName evidence="7">BHLH domain-containing protein</fullName>
    </recommendedName>
</protein>
<feature type="compositionally biased region" description="Basic and acidic residues" evidence="6">
    <location>
        <begin position="20"/>
        <end position="42"/>
    </location>
</feature>
<dbReference type="EMBL" id="MU855643">
    <property type="protein sequence ID" value="KAK3900727.1"/>
    <property type="molecule type" value="Genomic_DNA"/>
</dbReference>
<dbReference type="GO" id="GO:0046983">
    <property type="term" value="F:protein dimerization activity"/>
    <property type="evidence" value="ECO:0007669"/>
    <property type="project" value="InterPro"/>
</dbReference>
<dbReference type="InterPro" id="IPR036638">
    <property type="entry name" value="HLH_DNA-bd_sf"/>
</dbReference>
<reference evidence="8" key="2">
    <citation type="submission" date="2023-05" db="EMBL/GenBank/DDBJ databases">
        <authorList>
            <consortium name="Lawrence Berkeley National Laboratory"/>
            <person name="Steindorff A."/>
            <person name="Hensen N."/>
            <person name="Bonometti L."/>
            <person name="Westerberg I."/>
            <person name="Brannstrom I.O."/>
            <person name="Guillou S."/>
            <person name="Cros-Aarteil S."/>
            <person name="Calhoun S."/>
            <person name="Haridas S."/>
            <person name="Kuo A."/>
            <person name="Mondo S."/>
            <person name="Pangilinan J."/>
            <person name="Riley R."/>
            <person name="Labutti K."/>
            <person name="Andreopoulos B."/>
            <person name="Lipzen A."/>
            <person name="Chen C."/>
            <person name="Yanf M."/>
            <person name="Daum C."/>
            <person name="Ng V."/>
            <person name="Clum A."/>
            <person name="Ohm R."/>
            <person name="Martin F."/>
            <person name="Silar P."/>
            <person name="Natvig D."/>
            <person name="Lalanne C."/>
            <person name="Gautier V."/>
            <person name="Ament-Velasquez S.L."/>
            <person name="Kruys A."/>
            <person name="Hutchinson M.I."/>
            <person name="Powell A.J."/>
            <person name="Barry K."/>
            <person name="Miller A.N."/>
            <person name="Grigoriev I.V."/>
            <person name="Debuchy R."/>
            <person name="Gladieux P."/>
            <person name="Thoren M.H."/>
            <person name="Johannesson H."/>
        </authorList>
    </citation>
    <scope>NUCLEOTIDE SEQUENCE</scope>
    <source>
        <strain evidence="8">CBS 103.79</strain>
    </source>
</reference>
<evidence type="ECO:0000259" key="7">
    <source>
        <dbReference type="PROSITE" id="PS50888"/>
    </source>
</evidence>
<dbReference type="InterPro" id="IPR052207">
    <property type="entry name" value="Max-like/E-box_TFs"/>
</dbReference>
<dbReference type="PROSITE" id="PS50888">
    <property type="entry name" value="BHLH"/>
    <property type="match status" value="1"/>
</dbReference>
<dbReference type="Proteomes" id="UP001303889">
    <property type="component" value="Unassembled WGS sequence"/>
</dbReference>
<dbReference type="Pfam" id="PF00010">
    <property type="entry name" value="HLH"/>
    <property type="match status" value="1"/>
</dbReference>
<proteinExistence type="predicted"/>
<dbReference type="GO" id="GO:0000981">
    <property type="term" value="F:DNA-binding transcription factor activity, RNA polymerase II-specific"/>
    <property type="evidence" value="ECO:0007669"/>
    <property type="project" value="TreeGrafter"/>
</dbReference>
<evidence type="ECO:0000313" key="8">
    <source>
        <dbReference type="EMBL" id="KAK3900727.1"/>
    </source>
</evidence>
<evidence type="ECO:0000256" key="6">
    <source>
        <dbReference type="SAM" id="MobiDB-lite"/>
    </source>
</evidence>
<organism evidence="8 9">
    <name type="scientific">Staphylotrichum tortipilum</name>
    <dbReference type="NCBI Taxonomy" id="2831512"/>
    <lineage>
        <taxon>Eukaryota</taxon>
        <taxon>Fungi</taxon>
        <taxon>Dikarya</taxon>
        <taxon>Ascomycota</taxon>
        <taxon>Pezizomycotina</taxon>
        <taxon>Sordariomycetes</taxon>
        <taxon>Sordariomycetidae</taxon>
        <taxon>Sordariales</taxon>
        <taxon>Chaetomiaceae</taxon>
        <taxon>Staphylotrichum</taxon>
    </lineage>
</organism>
<reference evidence="8" key="1">
    <citation type="journal article" date="2023" name="Mol. Phylogenet. Evol.">
        <title>Genome-scale phylogeny and comparative genomics of the fungal order Sordariales.</title>
        <authorList>
            <person name="Hensen N."/>
            <person name="Bonometti L."/>
            <person name="Westerberg I."/>
            <person name="Brannstrom I.O."/>
            <person name="Guillou S."/>
            <person name="Cros-Aarteil S."/>
            <person name="Calhoun S."/>
            <person name="Haridas S."/>
            <person name="Kuo A."/>
            <person name="Mondo S."/>
            <person name="Pangilinan J."/>
            <person name="Riley R."/>
            <person name="LaButti K."/>
            <person name="Andreopoulos B."/>
            <person name="Lipzen A."/>
            <person name="Chen C."/>
            <person name="Yan M."/>
            <person name="Daum C."/>
            <person name="Ng V."/>
            <person name="Clum A."/>
            <person name="Steindorff A."/>
            <person name="Ohm R.A."/>
            <person name="Martin F."/>
            <person name="Silar P."/>
            <person name="Natvig D.O."/>
            <person name="Lalanne C."/>
            <person name="Gautier V."/>
            <person name="Ament-Velasquez S.L."/>
            <person name="Kruys A."/>
            <person name="Hutchinson M.I."/>
            <person name="Powell A.J."/>
            <person name="Barry K."/>
            <person name="Miller A.N."/>
            <person name="Grigoriev I.V."/>
            <person name="Debuchy R."/>
            <person name="Gladieux P."/>
            <person name="Hiltunen Thoren M."/>
            <person name="Johannesson H."/>
        </authorList>
    </citation>
    <scope>NUCLEOTIDE SEQUENCE</scope>
    <source>
        <strain evidence="8">CBS 103.79</strain>
    </source>
</reference>
<gene>
    <name evidence="8" type="ORF">C8A05DRAFT_16994</name>
</gene>
<dbReference type="Gene3D" id="4.10.280.10">
    <property type="entry name" value="Helix-loop-helix DNA-binding domain"/>
    <property type="match status" value="1"/>
</dbReference>
<dbReference type="SUPFAM" id="SSF47459">
    <property type="entry name" value="HLH, helix-loop-helix DNA-binding domain"/>
    <property type="match status" value="1"/>
</dbReference>
<dbReference type="SMART" id="SM00353">
    <property type="entry name" value="HLH"/>
    <property type="match status" value="1"/>
</dbReference>
<feature type="domain" description="BHLH" evidence="7">
    <location>
        <begin position="31"/>
        <end position="82"/>
    </location>
</feature>
<keyword evidence="2" id="KW-0805">Transcription regulation</keyword>
<dbReference type="GO" id="GO:0000978">
    <property type="term" value="F:RNA polymerase II cis-regulatory region sequence-specific DNA binding"/>
    <property type="evidence" value="ECO:0007669"/>
    <property type="project" value="TreeGrafter"/>
</dbReference>
<dbReference type="AlphaFoldDB" id="A0AAN6MH03"/>
<evidence type="ECO:0000256" key="4">
    <source>
        <dbReference type="ARBA" id="ARBA00023163"/>
    </source>
</evidence>
<feature type="region of interest" description="Disordered" evidence="6">
    <location>
        <begin position="1"/>
        <end position="42"/>
    </location>
</feature>
<dbReference type="PANTHER" id="PTHR15741">
    <property type="entry name" value="BASIC HELIX-LOOP-HELIX ZIP TRANSCRIPTION FACTOR"/>
    <property type="match status" value="1"/>
</dbReference>
<sequence length="106" mass="11848">MADPRSSSLSQVPGSPAEEGLERSQRLTEQERKANHISSEQKRRLHIREGFERIAQLVPGMAGQERSEGVVLCGTVDYLKKLLQERRAMIGALEANGMNVEPHLKK</sequence>